<sequence>MSHLLQIRLCDITKTMETGHCATDSAFPVSAALTKRIITPLKEGDLEQASRECRAGLIAMSAAIESIRQAADWEMGSVSKCYMQLLRPLPFDPNGRSLRAANIHRMYNFRARTTVINQIRFVFLG</sequence>
<dbReference type="EMBL" id="JAACNO010002339">
    <property type="protein sequence ID" value="KAF4134015.1"/>
    <property type="molecule type" value="Genomic_DNA"/>
</dbReference>
<dbReference type="PANTHER" id="PTHR48471">
    <property type="entry name" value="DDE TNP4 DOMAIN-CONTAINING PROTEIN"/>
    <property type="match status" value="1"/>
</dbReference>
<organism evidence="1 3">
    <name type="scientific">Phytophthora infestans</name>
    <name type="common">Potato late blight agent</name>
    <name type="synonym">Botrytis infestans</name>
    <dbReference type="NCBI Taxonomy" id="4787"/>
    <lineage>
        <taxon>Eukaryota</taxon>
        <taxon>Sar</taxon>
        <taxon>Stramenopiles</taxon>
        <taxon>Oomycota</taxon>
        <taxon>Peronosporomycetes</taxon>
        <taxon>Peronosporales</taxon>
        <taxon>Peronosporaceae</taxon>
        <taxon>Phytophthora</taxon>
    </lineage>
</organism>
<evidence type="ECO:0000313" key="1">
    <source>
        <dbReference type="EMBL" id="KAF4134015.1"/>
    </source>
</evidence>
<evidence type="ECO:0000313" key="3">
    <source>
        <dbReference type="Proteomes" id="UP000704712"/>
    </source>
</evidence>
<dbReference type="AlphaFoldDB" id="A0A8S9TZ04"/>
<accession>A0A8S9TZ04</accession>
<proteinExistence type="predicted"/>
<dbReference type="Proteomes" id="UP000704712">
    <property type="component" value="Unassembled WGS sequence"/>
</dbReference>
<comment type="caution">
    <text evidence="1">The sequence shown here is derived from an EMBL/GenBank/DDBJ whole genome shotgun (WGS) entry which is preliminary data.</text>
</comment>
<name>A0A8S9TZ04_PHYIN</name>
<gene>
    <name evidence="2" type="ORF">GN958_ATG11251</name>
    <name evidence="1" type="ORF">GN958_ATG16697</name>
</gene>
<dbReference type="PANTHER" id="PTHR48471:SF1">
    <property type="entry name" value="DDE TNP4 DOMAIN-CONTAINING PROTEIN"/>
    <property type="match status" value="1"/>
</dbReference>
<reference evidence="1" key="1">
    <citation type="submission" date="2020-03" db="EMBL/GenBank/DDBJ databases">
        <title>Hybrid Assembly of Korean Phytophthora infestans isolates.</title>
        <authorList>
            <person name="Prokchorchik M."/>
            <person name="Lee Y."/>
            <person name="Seo J."/>
            <person name="Cho J.-H."/>
            <person name="Park Y.-E."/>
            <person name="Jang D.-C."/>
            <person name="Im J.-S."/>
            <person name="Choi J.-G."/>
            <person name="Park H.-J."/>
            <person name="Lee G.-B."/>
            <person name="Lee Y.-G."/>
            <person name="Hong S.-Y."/>
            <person name="Cho K."/>
            <person name="Sohn K.H."/>
        </authorList>
    </citation>
    <scope>NUCLEOTIDE SEQUENCE</scope>
    <source>
        <strain evidence="1">KR_2_A2</strain>
    </source>
</reference>
<dbReference type="EMBL" id="JAACNO010001556">
    <property type="protein sequence ID" value="KAF4139350.1"/>
    <property type="molecule type" value="Genomic_DNA"/>
</dbReference>
<protein>
    <submittedName>
        <fullName evidence="1">Putative DDE Tnp4 domain-containing protein</fullName>
    </submittedName>
</protein>
<evidence type="ECO:0000313" key="2">
    <source>
        <dbReference type="EMBL" id="KAF4139350.1"/>
    </source>
</evidence>